<feature type="transmembrane region" description="Helical" evidence="1">
    <location>
        <begin position="340"/>
        <end position="358"/>
    </location>
</feature>
<evidence type="ECO:0008006" key="4">
    <source>
        <dbReference type="Google" id="ProtNLM"/>
    </source>
</evidence>
<gene>
    <name evidence="2" type="ORF">COU01_01465</name>
</gene>
<sequence>MIDMQLQIFLKKYRYFIALLAVVVIIIATALILIFATVESGWEGVPLQFTGDSYFYYARLKEIFDGHPFIGNPFYIEHNNELAPAFFVADWLAAAPLFLGLSISGTVIFNLFFWSLLFVALFYLILRLSGVSEKLSFIGALLGYAASFSMLARAVSLQTVFPAFLGFLLAMIIWQKYPTNKKATFCVALTMTASVYVYTYLSQIIVVFIPLLLLYLYVKRRRIEAFYLFLACVLAFILSLPFIIYTWRQINSPYFWETMERVGLVYTHLPAFNFVTAGFWAVAMIVLLLLSWRWLPVLRHDGAYVKFLNLFSLSGLAMVITSGSNIITGKESENSQHIERFMIVWLVMTLIIFLSHTLKYRQSFWQMHPIRRVVLTVLFLIAGVGVVVYAREGFSIVSMVRDNRQSVVERQSYAAPLRWLEDNSIEPAVIWTIGADDVNNYVTIMTKHYVFFVPSALTYLLSDAEHAERYLAYHFFDNLEQADIERDFWSYAGVAHAVHQHKVYNRRVRVCRLLLLDKMGYNCGELTDSIAFQGRDFFQNLYNQYVKEIKPNIVQKLQKYQVSYILVDGLYYPNMADNFAMAGINSTLAYRDNRFSIYIIK</sequence>
<feature type="transmembrane region" description="Helical" evidence="1">
    <location>
        <begin position="197"/>
        <end position="218"/>
    </location>
</feature>
<feature type="transmembrane region" description="Helical" evidence="1">
    <location>
        <begin position="271"/>
        <end position="295"/>
    </location>
</feature>
<name>A0A2H0V0C1_9BACT</name>
<evidence type="ECO:0000256" key="1">
    <source>
        <dbReference type="SAM" id="Phobius"/>
    </source>
</evidence>
<protein>
    <recommendedName>
        <fullName evidence="4">Glycosyltransferase RgtA/B/C/D-like domain-containing protein</fullName>
    </recommendedName>
</protein>
<evidence type="ECO:0000313" key="2">
    <source>
        <dbReference type="EMBL" id="PIR92505.1"/>
    </source>
</evidence>
<feature type="transmembrane region" description="Helical" evidence="1">
    <location>
        <begin position="108"/>
        <end position="129"/>
    </location>
</feature>
<keyword evidence="1" id="KW-1133">Transmembrane helix</keyword>
<dbReference type="AlphaFoldDB" id="A0A2H0V0C1"/>
<feature type="transmembrane region" description="Helical" evidence="1">
    <location>
        <begin position="370"/>
        <end position="390"/>
    </location>
</feature>
<reference evidence="3" key="1">
    <citation type="submission" date="2017-09" db="EMBL/GenBank/DDBJ databases">
        <title>Depth-based differentiation of microbial function through sediment-hosted aquifers and enrichment of novel symbionts in the deep terrestrial subsurface.</title>
        <authorList>
            <person name="Probst A.J."/>
            <person name="Ladd B."/>
            <person name="Jarett J.K."/>
            <person name="Geller-Mcgrath D.E."/>
            <person name="Sieber C.M.K."/>
            <person name="Emerson J.B."/>
            <person name="Anantharaman K."/>
            <person name="Thomas B.C."/>
            <person name="Malmstrom R."/>
            <person name="Stieglmeier M."/>
            <person name="Klingl A."/>
            <person name="Woyke T."/>
            <person name="Ryan C.M."/>
            <person name="Banfield J.F."/>
        </authorList>
    </citation>
    <scope>NUCLEOTIDE SEQUENCE [LARGE SCALE GENOMIC DNA]</scope>
</reference>
<proteinExistence type="predicted"/>
<feature type="transmembrane region" description="Helical" evidence="1">
    <location>
        <begin position="225"/>
        <end position="247"/>
    </location>
</feature>
<dbReference type="EMBL" id="PFAT01000021">
    <property type="protein sequence ID" value="PIR92505.1"/>
    <property type="molecule type" value="Genomic_DNA"/>
</dbReference>
<organism evidence="2 3">
    <name type="scientific">Candidatus Falkowbacteria bacterium CG10_big_fil_rev_8_21_14_0_10_44_15</name>
    <dbReference type="NCBI Taxonomy" id="1974569"/>
    <lineage>
        <taxon>Bacteria</taxon>
        <taxon>Candidatus Falkowiibacteriota</taxon>
    </lineage>
</organism>
<evidence type="ECO:0000313" key="3">
    <source>
        <dbReference type="Proteomes" id="UP000228510"/>
    </source>
</evidence>
<keyword evidence="1" id="KW-0812">Transmembrane</keyword>
<feature type="transmembrane region" description="Helical" evidence="1">
    <location>
        <begin position="15"/>
        <end position="38"/>
    </location>
</feature>
<feature type="transmembrane region" description="Helical" evidence="1">
    <location>
        <begin position="135"/>
        <end position="152"/>
    </location>
</feature>
<accession>A0A2H0V0C1</accession>
<keyword evidence="1" id="KW-0472">Membrane</keyword>
<feature type="transmembrane region" description="Helical" evidence="1">
    <location>
        <begin position="307"/>
        <end position="328"/>
    </location>
</feature>
<dbReference type="Proteomes" id="UP000228510">
    <property type="component" value="Unassembled WGS sequence"/>
</dbReference>
<comment type="caution">
    <text evidence="2">The sequence shown here is derived from an EMBL/GenBank/DDBJ whole genome shotgun (WGS) entry which is preliminary data.</text>
</comment>